<evidence type="ECO:0000313" key="4">
    <source>
        <dbReference type="EMBL" id="PIA38544.1"/>
    </source>
</evidence>
<evidence type="ECO:0000313" key="5">
    <source>
        <dbReference type="Proteomes" id="UP000230069"/>
    </source>
</evidence>
<name>A0A2G5D4U6_AQUCA</name>
<dbReference type="PANTHER" id="PTHR11240">
    <property type="entry name" value="RIBONUCLEASE T2"/>
    <property type="match status" value="1"/>
</dbReference>
<dbReference type="Proteomes" id="UP000230069">
    <property type="component" value="Unassembled WGS sequence"/>
</dbReference>
<accession>A0A2G5D4U6</accession>
<keyword evidence="3" id="KW-0732">Signal</keyword>
<evidence type="ECO:0000256" key="2">
    <source>
        <dbReference type="RuleBase" id="RU004328"/>
    </source>
</evidence>
<dbReference type="Gene3D" id="3.90.730.10">
    <property type="entry name" value="Ribonuclease T2-like"/>
    <property type="match status" value="1"/>
</dbReference>
<evidence type="ECO:0000256" key="1">
    <source>
        <dbReference type="ARBA" id="ARBA00007469"/>
    </source>
</evidence>
<dbReference type="GO" id="GO:0006401">
    <property type="term" value="P:RNA catabolic process"/>
    <property type="evidence" value="ECO:0007669"/>
    <property type="project" value="TreeGrafter"/>
</dbReference>
<comment type="similarity">
    <text evidence="1 2">Belongs to the RNase T2 family.</text>
</comment>
<dbReference type="GO" id="GO:0033897">
    <property type="term" value="F:ribonuclease T2 activity"/>
    <property type="evidence" value="ECO:0007669"/>
    <property type="project" value="InterPro"/>
</dbReference>
<evidence type="ECO:0000256" key="3">
    <source>
        <dbReference type="SAM" id="SignalP"/>
    </source>
</evidence>
<gene>
    <name evidence="4" type="ORF">AQUCO_02700034v1</name>
</gene>
<organism evidence="4 5">
    <name type="scientific">Aquilegia coerulea</name>
    <name type="common">Rocky mountain columbine</name>
    <dbReference type="NCBI Taxonomy" id="218851"/>
    <lineage>
        <taxon>Eukaryota</taxon>
        <taxon>Viridiplantae</taxon>
        <taxon>Streptophyta</taxon>
        <taxon>Embryophyta</taxon>
        <taxon>Tracheophyta</taxon>
        <taxon>Spermatophyta</taxon>
        <taxon>Magnoliopsida</taxon>
        <taxon>Ranunculales</taxon>
        <taxon>Ranunculaceae</taxon>
        <taxon>Thalictroideae</taxon>
        <taxon>Aquilegia</taxon>
    </lineage>
</organism>
<feature type="chain" id="PRO_5013653492" evidence="3">
    <location>
        <begin position="35"/>
        <end position="238"/>
    </location>
</feature>
<dbReference type="GO" id="GO:0005576">
    <property type="term" value="C:extracellular region"/>
    <property type="evidence" value="ECO:0007669"/>
    <property type="project" value="TreeGrafter"/>
</dbReference>
<reference evidence="4 5" key="1">
    <citation type="submission" date="2017-09" db="EMBL/GenBank/DDBJ databases">
        <title>WGS assembly of Aquilegia coerulea Goldsmith.</title>
        <authorList>
            <person name="Hodges S."/>
            <person name="Kramer E."/>
            <person name="Nordborg M."/>
            <person name="Tomkins J."/>
            <person name="Borevitz J."/>
            <person name="Derieg N."/>
            <person name="Yan J."/>
            <person name="Mihaltcheva S."/>
            <person name="Hayes R.D."/>
            <person name="Rokhsar D."/>
        </authorList>
    </citation>
    <scope>NUCLEOTIDE SEQUENCE [LARGE SCALE GENOMIC DNA]</scope>
    <source>
        <strain evidence="5">cv. Goldsmith</strain>
    </source>
</reference>
<protein>
    <submittedName>
        <fullName evidence="4">Uncharacterized protein</fullName>
    </submittedName>
</protein>
<keyword evidence="5" id="KW-1185">Reference proteome</keyword>
<dbReference type="AlphaFoldDB" id="A0A2G5D4U6"/>
<dbReference type="InterPro" id="IPR001568">
    <property type="entry name" value="RNase_T2-like"/>
</dbReference>
<feature type="signal peptide" evidence="3">
    <location>
        <begin position="1"/>
        <end position="34"/>
    </location>
</feature>
<proteinExistence type="inferred from homology"/>
<dbReference type="EMBL" id="KZ305044">
    <property type="protein sequence ID" value="PIA38544.1"/>
    <property type="molecule type" value="Genomic_DNA"/>
</dbReference>
<sequence length="238" mass="27130">MKHMLSPSLFSSAFFFILLSYLCFLFSPTSNVVSQSPVAYYKFVLQWPRAVCPTFASNCISPLPNIPTIHGLWPETVTGVTPPIRNPAEKFNKNKFLDLLPELNIKWPTLLLRFTNQGFWLHEWGKHGKSSDFDQRQFFHKTLDVYSMIDPMNRMAHVGLHPGTYTLQTINSRLIAEYGGKVQIICITNILGFQVQELRFNVTFDSAGQPQVHPFTPPDQGCQAASTNGARFWLRFLS</sequence>
<dbReference type="PANTHER" id="PTHR11240:SF22">
    <property type="entry name" value="RIBONUCLEASE T2"/>
    <property type="match status" value="1"/>
</dbReference>
<dbReference type="SUPFAM" id="SSF55895">
    <property type="entry name" value="Ribonuclease Rh-like"/>
    <property type="match status" value="1"/>
</dbReference>
<dbReference type="OrthoDB" id="1884050at2759"/>
<dbReference type="InParanoid" id="A0A2G5D4U6"/>
<dbReference type="InterPro" id="IPR036430">
    <property type="entry name" value="RNase_T2-like_sf"/>
</dbReference>
<dbReference type="Pfam" id="PF00445">
    <property type="entry name" value="Ribonuclease_T2"/>
    <property type="match status" value="1"/>
</dbReference>
<dbReference type="GO" id="GO:0003723">
    <property type="term" value="F:RNA binding"/>
    <property type="evidence" value="ECO:0007669"/>
    <property type="project" value="InterPro"/>
</dbReference>